<dbReference type="GO" id="GO:0016740">
    <property type="term" value="F:transferase activity"/>
    <property type="evidence" value="ECO:0007669"/>
    <property type="project" value="UniProtKB-KW"/>
</dbReference>
<sequence length="319" mass="34386">MSDRACLLADVLSSAGYADWQVTPLPADASRRRYLRLRRGAETRIVMDAPPEAVESLDAFLRVGAHLRSLGLAAPDVLHADTRHGILILEDLGPTQAARHLDNHPGDEAEIYETAAALLAALQSAPPPAGLSTLVPATAAAMLAPFFAHAVPDPDRRDAIAGTLEAAMTDHAAGPMILSLRDFHAENLIWRPDRRGTDRLGLLDFQDAFLAPPAYDLASLLDDVRRDVSPATGARTLDAFARLTQTSPESLAAARAVLSVQRNLRILGVFAALIAGGKPRYRAFLPRLRRHLQRQLALPALGAVRPHVLPILASETPWT</sequence>
<dbReference type="Pfam" id="PF01636">
    <property type="entry name" value="APH"/>
    <property type="match status" value="1"/>
</dbReference>
<accession>A0A3N2R730</accession>
<feature type="domain" description="Aminoglycoside phosphotransferase" evidence="1">
    <location>
        <begin position="22"/>
        <end position="241"/>
    </location>
</feature>
<dbReference type="SUPFAM" id="SSF56112">
    <property type="entry name" value="Protein kinase-like (PK-like)"/>
    <property type="match status" value="1"/>
</dbReference>
<dbReference type="OrthoDB" id="9809275at2"/>
<dbReference type="Proteomes" id="UP000268016">
    <property type="component" value="Unassembled WGS sequence"/>
</dbReference>
<dbReference type="InterPro" id="IPR011009">
    <property type="entry name" value="Kinase-like_dom_sf"/>
</dbReference>
<dbReference type="Gene3D" id="3.90.1200.10">
    <property type="match status" value="1"/>
</dbReference>
<reference evidence="2 3" key="1">
    <citation type="submission" date="2018-10" db="EMBL/GenBank/DDBJ databases">
        <title>Histidinibacterium lentulum gen. nov., sp. nov., a marine bacterium from the culture broth of Picochlorum sp. 122.</title>
        <authorList>
            <person name="Wang G."/>
        </authorList>
    </citation>
    <scope>NUCLEOTIDE SEQUENCE [LARGE SCALE GENOMIC DNA]</scope>
    <source>
        <strain evidence="2 3">B17</strain>
    </source>
</reference>
<gene>
    <name evidence="2" type="ORF">EAT49_07790</name>
</gene>
<organism evidence="2 3">
    <name type="scientific">Histidinibacterium lentulum</name>
    <dbReference type="NCBI Taxonomy" id="2480588"/>
    <lineage>
        <taxon>Bacteria</taxon>
        <taxon>Pseudomonadati</taxon>
        <taxon>Pseudomonadota</taxon>
        <taxon>Alphaproteobacteria</taxon>
        <taxon>Rhodobacterales</taxon>
        <taxon>Paracoccaceae</taxon>
        <taxon>Histidinibacterium</taxon>
    </lineage>
</organism>
<name>A0A3N2R730_9RHOB</name>
<keyword evidence="2" id="KW-0808">Transferase</keyword>
<dbReference type="RefSeq" id="WP_123641729.1">
    <property type="nucleotide sequence ID" value="NZ_ML119083.1"/>
</dbReference>
<comment type="caution">
    <text evidence="2">The sequence shown here is derived from an EMBL/GenBank/DDBJ whole genome shotgun (WGS) entry which is preliminary data.</text>
</comment>
<dbReference type="InterPro" id="IPR002575">
    <property type="entry name" value="Aminoglycoside_PTrfase"/>
</dbReference>
<keyword evidence="3" id="KW-1185">Reference proteome</keyword>
<protein>
    <submittedName>
        <fullName evidence="2">Aminoglycoside phosphotransferase</fullName>
    </submittedName>
</protein>
<evidence type="ECO:0000313" key="3">
    <source>
        <dbReference type="Proteomes" id="UP000268016"/>
    </source>
</evidence>
<dbReference type="EMBL" id="RDRB01000003">
    <property type="protein sequence ID" value="ROU03181.1"/>
    <property type="molecule type" value="Genomic_DNA"/>
</dbReference>
<evidence type="ECO:0000259" key="1">
    <source>
        <dbReference type="Pfam" id="PF01636"/>
    </source>
</evidence>
<dbReference type="Gene3D" id="3.30.200.20">
    <property type="entry name" value="Phosphorylase Kinase, domain 1"/>
    <property type="match status" value="1"/>
</dbReference>
<evidence type="ECO:0000313" key="2">
    <source>
        <dbReference type="EMBL" id="ROU03181.1"/>
    </source>
</evidence>
<dbReference type="AlphaFoldDB" id="A0A3N2R730"/>
<proteinExistence type="predicted"/>